<feature type="transmembrane region" description="Helical" evidence="8">
    <location>
        <begin position="207"/>
        <end position="229"/>
    </location>
</feature>
<feature type="transmembrane region" description="Helical" evidence="8">
    <location>
        <begin position="446"/>
        <end position="469"/>
    </location>
</feature>
<dbReference type="InterPro" id="IPR050586">
    <property type="entry name" value="CPA3_Na-H_Antiporter_D"/>
</dbReference>
<comment type="subcellular location">
    <subcellularLocation>
        <location evidence="1">Cell membrane</location>
        <topology evidence="1">Multi-pass membrane protein</topology>
    </subcellularLocation>
    <subcellularLocation>
        <location evidence="7">Membrane</location>
        <topology evidence="7">Multi-pass membrane protein</topology>
    </subcellularLocation>
</comment>
<keyword evidence="11" id="KW-1185">Reference proteome</keyword>
<dbReference type="PANTHER" id="PTHR42703">
    <property type="entry name" value="NADH DEHYDROGENASE"/>
    <property type="match status" value="1"/>
</dbReference>
<dbReference type="EMBL" id="LMXU01000043">
    <property type="protein sequence ID" value="KWT99026.1"/>
    <property type="molecule type" value="Genomic_DNA"/>
</dbReference>
<feature type="transmembrane region" description="Helical" evidence="8">
    <location>
        <begin position="70"/>
        <end position="97"/>
    </location>
</feature>
<gene>
    <name evidence="10" type="ORF">APQ14_19455</name>
</gene>
<organism evidence="10 11">
    <name type="scientific">Vibrio toranzoniae</name>
    <dbReference type="NCBI Taxonomy" id="1194427"/>
    <lineage>
        <taxon>Bacteria</taxon>
        <taxon>Pseudomonadati</taxon>
        <taxon>Pseudomonadota</taxon>
        <taxon>Gammaproteobacteria</taxon>
        <taxon>Vibrionales</taxon>
        <taxon>Vibrionaceae</taxon>
        <taxon>Vibrio</taxon>
    </lineage>
</organism>
<dbReference type="AlphaFoldDB" id="A0A109D4Z9"/>
<dbReference type="GO" id="GO:0042773">
    <property type="term" value="P:ATP synthesis coupled electron transport"/>
    <property type="evidence" value="ECO:0007669"/>
    <property type="project" value="InterPro"/>
</dbReference>
<name>A0A109D4Z9_9VIBR</name>
<feature type="domain" description="NADH:quinone oxidoreductase/Mrp antiporter transmembrane" evidence="9">
    <location>
        <begin position="129"/>
        <end position="416"/>
    </location>
</feature>
<evidence type="ECO:0000259" key="9">
    <source>
        <dbReference type="Pfam" id="PF00361"/>
    </source>
</evidence>
<evidence type="ECO:0000256" key="1">
    <source>
        <dbReference type="ARBA" id="ARBA00004651"/>
    </source>
</evidence>
<feature type="transmembrane region" description="Helical" evidence="8">
    <location>
        <begin position="365"/>
        <end position="383"/>
    </location>
</feature>
<feature type="transmembrane region" description="Helical" evidence="8">
    <location>
        <begin position="30"/>
        <end position="50"/>
    </location>
</feature>
<sequence>MTTIWLTLPVVISLLTAVAIFCAKRHKALVDAISGTSALATLVIVALLTFDVINGGPQAVAFGQWSAPFGIVFVADHLAVAMVMVTAIIGVVSVFYAMGDLQDKPSYGTFHALMHVLLAGVYGAFLTGDIFNLYVWFEVMLIASFGLMILDGSKQQVDGAVKYVMLNLISTLVFLLVIGLLYGATGTLNLADLHAKATLIPSDTKTLLAALFLFAFAIKAALFPVFAWLPASYHTLPSAVVALFAALLTKVGVYALIRVFTLIFPLSESGWQPTLMWVAGLTMLTGVLGAASQYNIKKILSFHIISQIGYMIMGLAIYTPLAIAGAVFYIVHHIIVKANLFLIGGFIERKYGSGNLGQLGGVYKAMPWLAFLFLIPAFSLAGFPPLSGFWGKFLVIKSSLQTELYWLVGTALLVGLLTVFSMTKIWNEVFWKKPQQTLKAQPMNKYTKGLYCVPIATLTTLSLIIGLAAEPFYQFAELAAEQLIEPQAYVKAVLGESALADTAIADSEIAQSVALNTEGGSQ</sequence>
<keyword evidence="6 8" id="KW-0472">Membrane</keyword>
<feature type="transmembrane region" description="Helical" evidence="8">
    <location>
        <begin position="109"/>
        <end position="127"/>
    </location>
</feature>
<comment type="similarity">
    <text evidence="2">Belongs to the CPA3 antiporters (TC 2.A.63) subunit D family.</text>
</comment>
<dbReference type="Pfam" id="PF00361">
    <property type="entry name" value="Proton_antipo_M"/>
    <property type="match status" value="1"/>
</dbReference>
<protein>
    <submittedName>
        <fullName evidence="10">NADH/ubiquinone/plastoquinone</fullName>
    </submittedName>
</protein>
<proteinExistence type="inferred from homology"/>
<keyword evidence="10" id="KW-0830">Ubiquinone</keyword>
<evidence type="ECO:0000256" key="4">
    <source>
        <dbReference type="ARBA" id="ARBA00022692"/>
    </source>
</evidence>
<accession>A0A109D4Z9</accession>
<dbReference type="OrthoDB" id="9768329at2"/>
<dbReference type="PRINTS" id="PR01437">
    <property type="entry name" value="NUOXDRDTASE4"/>
</dbReference>
<dbReference type="Proteomes" id="UP000057389">
    <property type="component" value="Unassembled WGS sequence"/>
</dbReference>
<keyword evidence="5 8" id="KW-1133">Transmembrane helix</keyword>
<dbReference type="PANTHER" id="PTHR42703:SF1">
    <property type="entry name" value="NA(+)_H(+) ANTIPORTER SUBUNIT D1"/>
    <property type="match status" value="1"/>
</dbReference>
<evidence type="ECO:0000256" key="5">
    <source>
        <dbReference type="ARBA" id="ARBA00022989"/>
    </source>
</evidence>
<feature type="transmembrane region" description="Helical" evidence="8">
    <location>
        <begin position="404"/>
        <end position="426"/>
    </location>
</feature>
<evidence type="ECO:0000313" key="10">
    <source>
        <dbReference type="EMBL" id="KWT99026.1"/>
    </source>
</evidence>
<evidence type="ECO:0000256" key="3">
    <source>
        <dbReference type="ARBA" id="ARBA00022475"/>
    </source>
</evidence>
<dbReference type="GeneID" id="300181028"/>
<dbReference type="GO" id="GO:0008137">
    <property type="term" value="F:NADH dehydrogenase (ubiquinone) activity"/>
    <property type="evidence" value="ECO:0007669"/>
    <property type="project" value="InterPro"/>
</dbReference>
<feature type="transmembrane region" description="Helical" evidence="8">
    <location>
        <begin position="133"/>
        <end position="151"/>
    </location>
</feature>
<evidence type="ECO:0000256" key="6">
    <source>
        <dbReference type="ARBA" id="ARBA00023136"/>
    </source>
</evidence>
<comment type="caution">
    <text evidence="10">The sequence shown here is derived from an EMBL/GenBank/DDBJ whole genome shotgun (WGS) entry which is preliminary data.</text>
</comment>
<feature type="transmembrane region" description="Helical" evidence="8">
    <location>
        <begin position="163"/>
        <end position="184"/>
    </location>
</feature>
<feature type="transmembrane region" description="Helical" evidence="8">
    <location>
        <begin position="6"/>
        <end position="23"/>
    </location>
</feature>
<feature type="transmembrane region" description="Helical" evidence="8">
    <location>
        <begin position="275"/>
        <end position="296"/>
    </location>
</feature>
<evidence type="ECO:0000256" key="8">
    <source>
        <dbReference type="SAM" id="Phobius"/>
    </source>
</evidence>
<feature type="transmembrane region" description="Helical" evidence="8">
    <location>
        <begin position="308"/>
        <end position="331"/>
    </location>
</feature>
<dbReference type="RefSeq" id="WP_060469773.1">
    <property type="nucleotide sequence ID" value="NZ_AP025515.1"/>
</dbReference>
<keyword evidence="3" id="KW-1003">Cell membrane</keyword>
<keyword evidence="4 7" id="KW-0812">Transmembrane</keyword>
<evidence type="ECO:0000313" key="11">
    <source>
        <dbReference type="Proteomes" id="UP000057389"/>
    </source>
</evidence>
<feature type="transmembrane region" description="Helical" evidence="8">
    <location>
        <begin position="241"/>
        <end position="263"/>
    </location>
</feature>
<evidence type="ECO:0000256" key="7">
    <source>
        <dbReference type="RuleBase" id="RU000320"/>
    </source>
</evidence>
<dbReference type="InterPro" id="IPR001750">
    <property type="entry name" value="ND/Mrp_TM"/>
</dbReference>
<evidence type="ECO:0000256" key="2">
    <source>
        <dbReference type="ARBA" id="ARBA00005346"/>
    </source>
</evidence>
<reference evidence="10 11" key="1">
    <citation type="submission" date="2015-11" db="EMBL/GenBank/DDBJ databases">
        <title>Draft WGS of Vibrio toranzoniae.</title>
        <authorList>
            <person name="Lasa A."/>
            <person name="Romalde J.L."/>
        </authorList>
    </citation>
    <scope>NUCLEOTIDE SEQUENCE [LARGE SCALE GENOMIC DNA]</scope>
    <source>
        <strain evidence="10 11">Vb 10.8</strain>
    </source>
</reference>
<dbReference type="GO" id="GO:0005886">
    <property type="term" value="C:plasma membrane"/>
    <property type="evidence" value="ECO:0007669"/>
    <property type="project" value="UniProtKB-SubCell"/>
</dbReference>
<dbReference type="InterPro" id="IPR003918">
    <property type="entry name" value="NADH_UbQ_OxRdtase"/>
</dbReference>